<keyword evidence="4" id="KW-1185">Reference proteome</keyword>
<dbReference type="OrthoDB" id="2122982at2759"/>
<evidence type="ECO:0000313" key="3">
    <source>
        <dbReference type="EMBL" id="TCD69112.1"/>
    </source>
</evidence>
<reference evidence="3 4" key="1">
    <citation type="submission" date="2018-11" db="EMBL/GenBank/DDBJ databases">
        <title>Genome assembly of Steccherinum ochraceum LE-BIN_3174, the white-rot fungus of the Steccherinaceae family (The Residual Polyporoid clade, Polyporales, Basidiomycota).</title>
        <authorList>
            <person name="Fedorova T.V."/>
            <person name="Glazunova O.A."/>
            <person name="Landesman E.O."/>
            <person name="Moiseenko K.V."/>
            <person name="Psurtseva N.V."/>
            <person name="Savinova O.S."/>
            <person name="Shakhova N.V."/>
            <person name="Tyazhelova T.V."/>
            <person name="Vasina D.V."/>
        </authorList>
    </citation>
    <scope>NUCLEOTIDE SEQUENCE [LARGE SCALE GENOMIC DNA]</scope>
    <source>
        <strain evidence="3 4">LE-BIN_3174</strain>
    </source>
</reference>
<gene>
    <name evidence="3" type="ORF">EIP91_008754</name>
</gene>
<feature type="compositionally biased region" description="Polar residues" evidence="1">
    <location>
        <begin position="756"/>
        <end position="765"/>
    </location>
</feature>
<dbReference type="GO" id="GO:0005509">
    <property type="term" value="F:calcium ion binding"/>
    <property type="evidence" value="ECO:0007669"/>
    <property type="project" value="InterPro"/>
</dbReference>
<feature type="region of interest" description="Disordered" evidence="1">
    <location>
        <begin position="746"/>
        <end position="775"/>
    </location>
</feature>
<evidence type="ECO:0000256" key="1">
    <source>
        <dbReference type="SAM" id="MobiDB-lite"/>
    </source>
</evidence>
<evidence type="ECO:0000259" key="2">
    <source>
        <dbReference type="PROSITE" id="PS50222"/>
    </source>
</evidence>
<protein>
    <recommendedName>
        <fullName evidence="2">EF-hand domain-containing protein</fullName>
    </recommendedName>
</protein>
<feature type="domain" description="EF-hand" evidence="2">
    <location>
        <begin position="432"/>
        <end position="459"/>
    </location>
</feature>
<dbReference type="PROSITE" id="PS50222">
    <property type="entry name" value="EF_HAND_2"/>
    <property type="match status" value="1"/>
</dbReference>
<dbReference type="AlphaFoldDB" id="A0A4R0RPL3"/>
<name>A0A4R0RPL3_9APHY</name>
<dbReference type="InterPro" id="IPR018247">
    <property type="entry name" value="EF_Hand_1_Ca_BS"/>
</dbReference>
<sequence>MPLFRSILAKLLNSGDSTDDTAVEAVSPVPDTPKGGNVSFFGFFRKIFGRNDSDEVLSEDDSRSDEVPAESALQDFVLSEDNFNKVAFSAALVSVVATERDEADEKMRRWVHTAITGIPTLKKILKHVAGVHPIVEPAVSGFIVVCKMVEDYHKANAQIGIVYGSIQGMMIVLADMKLLKSNPTMTLQKAVERAADDMHDCAALIKAYVDRHIVVKVLTASSWTKKMADFVAEFGKRQDEMRLGLGLQSIVNEQDIMAHIVNVEAALSRCTSDEEKLAKKALDANHIHTVQEAEEAEENDGLSHIVSQVERATGESHYFQHFVDGLCGKSFVEELREGLDVEKAIRESREALEDTFKQQLESIKDLIKAGVRREDIKDEDLREVWHEMGWKGFAEVNPFLTALREYFQRPGKLHHADYWALPFIHSTWAQPIMEAFDNDGSGYITVSELNSFTEANTLELSLPHWIAYWAVGFQRTLKCQRDYIQSSMNKLFKTCRQLPPENRVHAEFHLNKIDKMVTELIAPLQLVDATSTGHADLFRTYEEHEDQRMRKTLAEYNYRIHTVDMMFAICGKDRVEKYILLMIGILLDGVAEVFQEAQTTPIDPTIYRQAFRSFECIHGAAFRRMKELSELFKQRNWDVDEQFKTYAFGMFDYVRDSTSLWSMSRVIEQSNELRPSVTVPALSLQKTLERINGSEARRLPFTTSDPAKFDLAGDFNPHFVHPDIRCKDIFQTHDVCSLDHFVKSEHPQSSHKDSAETNSFESDASGTPRDARCLSESDACSFTSDITLCKYGRKEAKRDSQDKELLLL</sequence>
<dbReference type="InterPro" id="IPR002048">
    <property type="entry name" value="EF_hand_dom"/>
</dbReference>
<proteinExistence type="predicted"/>
<evidence type="ECO:0000313" key="4">
    <source>
        <dbReference type="Proteomes" id="UP000292702"/>
    </source>
</evidence>
<dbReference type="STRING" id="92696.A0A4R0RPL3"/>
<organism evidence="3 4">
    <name type="scientific">Steccherinum ochraceum</name>
    <dbReference type="NCBI Taxonomy" id="92696"/>
    <lineage>
        <taxon>Eukaryota</taxon>
        <taxon>Fungi</taxon>
        <taxon>Dikarya</taxon>
        <taxon>Basidiomycota</taxon>
        <taxon>Agaricomycotina</taxon>
        <taxon>Agaricomycetes</taxon>
        <taxon>Polyporales</taxon>
        <taxon>Steccherinaceae</taxon>
        <taxon>Steccherinum</taxon>
    </lineage>
</organism>
<accession>A0A4R0RPL3</accession>
<feature type="compositionally biased region" description="Basic and acidic residues" evidence="1">
    <location>
        <begin position="746"/>
        <end position="755"/>
    </location>
</feature>
<dbReference type="Proteomes" id="UP000292702">
    <property type="component" value="Unassembled WGS sequence"/>
</dbReference>
<dbReference type="PROSITE" id="PS00018">
    <property type="entry name" value="EF_HAND_1"/>
    <property type="match status" value="1"/>
</dbReference>
<dbReference type="EMBL" id="RWJN01000049">
    <property type="protein sequence ID" value="TCD69112.1"/>
    <property type="molecule type" value="Genomic_DNA"/>
</dbReference>
<comment type="caution">
    <text evidence="3">The sequence shown here is derived from an EMBL/GenBank/DDBJ whole genome shotgun (WGS) entry which is preliminary data.</text>
</comment>